<evidence type="ECO:0000256" key="1">
    <source>
        <dbReference type="ARBA" id="ARBA00004429"/>
    </source>
</evidence>
<evidence type="ECO:0000256" key="5">
    <source>
        <dbReference type="ARBA" id="ARBA00022475"/>
    </source>
</evidence>
<comment type="subunit">
    <text evidence="3">Forms a membrane-associated complex with FtsE.</text>
</comment>
<comment type="subcellular location">
    <subcellularLocation>
        <location evidence="1">Cell inner membrane</location>
        <topology evidence="1">Multi-pass membrane protein</topology>
    </subcellularLocation>
</comment>
<keyword evidence="9 13" id="KW-1133">Transmembrane helix</keyword>
<dbReference type="EMBL" id="JAKOOW010000003">
    <property type="protein sequence ID" value="MCG6503113.1"/>
    <property type="molecule type" value="Genomic_DNA"/>
</dbReference>
<dbReference type="Pfam" id="PF02687">
    <property type="entry name" value="FtsX"/>
    <property type="match status" value="1"/>
</dbReference>
<keyword evidence="10 12" id="KW-0472">Membrane</keyword>
<feature type="domain" description="ABC3 transporter permease C-terminal" evidence="14">
    <location>
        <begin position="177"/>
        <end position="293"/>
    </location>
</feature>
<evidence type="ECO:0000256" key="4">
    <source>
        <dbReference type="ARBA" id="ARBA00021907"/>
    </source>
</evidence>
<dbReference type="Proteomes" id="UP001298424">
    <property type="component" value="Unassembled WGS sequence"/>
</dbReference>
<dbReference type="Gene3D" id="3.30.70.3040">
    <property type="match status" value="1"/>
</dbReference>
<evidence type="ECO:0000256" key="7">
    <source>
        <dbReference type="ARBA" id="ARBA00022618"/>
    </source>
</evidence>
<evidence type="ECO:0000256" key="10">
    <source>
        <dbReference type="ARBA" id="ARBA00023136"/>
    </source>
</evidence>
<keyword evidence="5 12" id="KW-1003">Cell membrane</keyword>
<dbReference type="InterPro" id="IPR040690">
    <property type="entry name" value="FtsX_ECD"/>
</dbReference>
<evidence type="ECO:0000256" key="8">
    <source>
        <dbReference type="ARBA" id="ARBA00022692"/>
    </source>
</evidence>
<evidence type="ECO:0000313" key="17">
    <source>
        <dbReference type="Proteomes" id="UP001298424"/>
    </source>
</evidence>
<feature type="transmembrane region" description="Helical" evidence="13">
    <location>
        <begin position="24"/>
        <end position="47"/>
    </location>
</feature>
<evidence type="ECO:0000256" key="6">
    <source>
        <dbReference type="ARBA" id="ARBA00022519"/>
    </source>
</evidence>
<dbReference type="PANTHER" id="PTHR47755">
    <property type="entry name" value="CELL DIVISION PROTEIN FTSX"/>
    <property type="match status" value="1"/>
</dbReference>
<feature type="transmembrane region" description="Helical" evidence="13">
    <location>
        <begin position="174"/>
        <end position="194"/>
    </location>
</feature>
<evidence type="ECO:0000259" key="14">
    <source>
        <dbReference type="Pfam" id="PF02687"/>
    </source>
</evidence>
<evidence type="ECO:0000259" key="15">
    <source>
        <dbReference type="Pfam" id="PF18075"/>
    </source>
</evidence>
<keyword evidence="7 12" id="KW-0132">Cell division</keyword>
<keyword evidence="17" id="KW-1185">Reference proteome</keyword>
<keyword evidence="8 13" id="KW-0812">Transmembrane</keyword>
<keyword evidence="6 12" id="KW-0997">Cell inner membrane</keyword>
<evidence type="ECO:0000256" key="13">
    <source>
        <dbReference type="SAM" id="Phobius"/>
    </source>
</evidence>
<proteinExistence type="inferred from homology"/>
<accession>A0ABS9NJZ7</accession>
<organism evidence="16 17">
    <name type="scientific">Kingella pumchi</name>
    <dbReference type="NCBI Taxonomy" id="2779506"/>
    <lineage>
        <taxon>Bacteria</taxon>
        <taxon>Pseudomonadati</taxon>
        <taxon>Pseudomonadota</taxon>
        <taxon>Betaproteobacteria</taxon>
        <taxon>Neisseriales</taxon>
        <taxon>Neisseriaceae</taxon>
        <taxon>Kingella</taxon>
    </lineage>
</organism>
<feature type="transmembrane region" description="Helical" evidence="13">
    <location>
        <begin position="226"/>
        <end position="246"/>
    </location>
</feature>
<evidence type="ECO:0000256" key="11">
    <source>
        <dbReference type="ARBA" id="ARBA00023306"/>
    </source>
</evidence>
<evidence type="ECO:0000256" key="12">
    <source>
        <dbReference type="PIRNR" id="PIRNR003097"/>
    </source>
</evidence>
<comment type="function">
    <text evidence="12">Part of the ABC transporter FtsEX involved in cellular division.</text>
</comment>
<keyword evidence="11 12" id="KW-0131">Cell cycle</keyword>
<comment type="similarity">
    <text evidence="2 12">Belongs to the ABC-4 integral membrane protein family. FtsX subfamily.</text>
</comment>
<name>A0ABS9NJZ7_9NEIS</name>
<comment type="caution">
    <text evidence="16">The sequence shown here is derived from an EMBL/GenBank/DDBJ whole genome shotgun (WGS) entry which is preliminary data.</text>
</comment>
<dbReference type="Pfam" id="PF18075">
    <property type="entry name" value="FtsX_ECD"/>
    <property type="match status" value="1"/>
</dbReference>
<gene>
    <name evidence="16" type="primary">ftsX</name>
    <name evidence="16" type="ORF">MB824_01150</name>
</gene>
<protein>
    <recommendedName>
        <fullName evidence="4 12">Cell division protein FtsX</fullName>
    </recommendedName>
</protein>
<evidence type="ECO:0000256" key="3">
    <source>
        <dbReference type="ARBA" id="ARBA00011160"/>
    </source>
</evidence>
<evidence type="ECO:0000256" key="9">
    <source>
        <dbReference type="ARBA" id="ARBA00022989"/>
    </source>
</evidence>
<dbReference type="PIRSF" id="PIRSF003097">
    <property type="entry name" value="FtsX"/>
    <property type="match status" value="1"/>
</dbReference>
<dbReference type="InterPro" id="IPR047590">
    <property type="entry name" value="FtsX_proteobact-type"/>
</dbReference>
<feature type="domain" description="FtsX extracellular" evidence="15">
    <location>
        <begin position="62"/>
        <end position="153"/>
    </location>
</feature>
<dbReference type="RefSeq" id="WP_238745170.1">
    <property type="nucleotide sequence ID" value="NZ_JAKOOW010000003.1"/>
</dbReference>
<dbReference type="PANTHER" id="PTHR47755:SF1">
    <property type="entry name" value="CELL DIVISION PROTEIN FTSX"/>
    <property type="match status" value="1"/>
</dbReference>
<feature type="transmembrane region" description="Helical" evidence="13">
    <location>
        <begin position="268"/>
        <end position="292"/>
    </location>
</feature>
<reference evidence="16 17" key="1">
    <citation type="submission" date="2022-02" db="EMBL/GenBank/DDBJ databases">
        <title>Genome sequence data of Kingella unionensis sp. nov. strain CICC 24913 (CCUG 75125).</title>
        <authorList>
            <person name="Xiao M."/>
        </authorList>
    </citation>
    <scope>NUCLEOTIDE SEQUENCE [LARGE SCALE GENOMIC DNA]</scope>
    <source>
        <strain evidence="16 17">CICC 24913</strain>
    </source>
</reference>
<dbReference type="NCBIfam" id="TIGR00439">
    <property type="entry name" value="FtsX_Gneg"/>
    <property type="match status" value="1"/>
</dbReference>
<evidence type="ECO:0000313" key="16">
    <source>
        <dbReference type="EMBL" id="MCG6503113.1"/>
    </source>
</evidence>
<dbReference type="InterPro" id="IPR003838">
    <property type="entry name" value="ABC3_permease_C"/>
</dbReference>
<evidence type="ECO:0000256" key="2">
    <source>
        <dbReference type="ARBA" id="ARBA00007379"/>
    </source>
</evidence>
<dbReference type="InterPro" id="IPR004513">
    <property type="entry name" value="FtsX"/>
</dbReference>
<sequence length="304" mass="34098">MMNYLSLHWESARRAAAYFFKQPLAALMILAMLAIAMTLPLTLYLGVQSSKNVLDRLSGVPQITLYMDMGAAGADTDAVQKLLAGDPRVKESRFVAKAEGLEEMKAAMGTQEVVSMLDENPLPDAFVVTPADADPQAVLALQKDLAAYPMVESTQLDQEWMQTLYRLNTLANQIFWFLAVTLGFAFVLVAHNTIRLQILSRKEEIEITKLLGAPSSFVRRPFLYQAAWQSLLSALLSLGLCTWLMAQTRPLITQIFQPYGINLQWRTFYWWETVSVLIVVCLLGIAGAWAATRRHLIGFKARRH</sequence>